<evidence type="ECO:0000256" key="2">
    <source>
        <dbReference type="SAM" id="SignalP"/>
    </source>
</evidence>
<accession>A0A2Z5FRV7</accession>
<keyword evidence="2" id="KW-0732">Signal</keyword>
<proteinExistence type="predicted"/>
<feature type="signal peptide" evidence="2">
    <location>
        <begin position="1"/>
        <end position="25"/>
    </location>
</feature>
<evidence type="ECO:0000313" key="3">
    <source>
        <dbReference type="EMBL" id="AXC09431.1"/>
    </source>
</evidence>
<name>A0A2Z5FRV7_9BACT</name>
<feature type="chain" id="PRO_5016332757" description="Carboxypeptidase regulatory-like domain-containing protein" evidence="2">
    <location>
        <begin position="26"/>
        <end position="163"/>
    </location>
</feature>
<dbReference type="AlphaFoldDB" id="A0A2Z5FRV7"/>
<organism evidence="3 4">
    <name type="scientific">Acidisarcina polymorpha</name>
    <dbReference type="NCBI Taxonomy" id="2211140"/>
    <lineage>
        <taxon>Bacteria</taxon>
        <taxon>Pseudomonadati</taxon>
        <taxon>Acidobacteriota</taxon>
        <taxon>Terriglobia</taxon>
        <taxon>Terriglobales</taxon>
        <taxon>Acidobacteriaceae</taxon>
        <taxon>Acidisarcina</taxon>
    </lineage>
</organism>
<dbReference type="KEGG" id="abas:ACPOL_0044"/>
<sequence>MLQLRRLFKLTIFSSVVVLCAAAHAQDADKRGRKYVPPPDTAHVSVAVIKDTNGKPVENAAVIFHMVGEEGKGNMELKTNEEGKAIIDVIPIGDTVTLQVIANGFQTYGQDYKINSDTKEIVVRLKRPARQYSTYDHPATSASTNSGQGSGSQSGQTPPPPKQ</sequence>
<dbReference type="InterPro" id="IPR008969">
    <property type="entry name" value="CarboxyPept-like_regulatory"/>
</dbReference>
<dbReference type="EMBL" id="CP030840">
    <property type="protein sequence ID" value="AXC09431.1"/>
    <property type="molecule type" value="Genomic_DNA"/>
</dbReference>
<evidence type="ECO:0008006" key="5">
    <source>
        <dbReference type="Google" id="ProtNLM"/>
    </source>
</evidence>
<dbReference type="SUPFAM" id="SSF49464">
    <property type="entry name" value="Carboxypeptidase regulatory domain-like"/>
    <property type="match status" value="1"/>
</dbReference>
<dbReference type="Gene3D" id="2.60.40.1120">
    <property type="entry name" value="Carboxypeptidase-like, regulatory domain"/>
    <property type="match status" value="1"/>
</dbReference>
<evidence type="ECO:0000256" key="1">
    <source>
        <dbReference type="SAM" id="MobiDB-lite"/>
    </source>
</evidence>
<protein>
    <recommendedName>
        <fullName evidence="5">Carboxypeptidase regulatory-like domain-containing protein</fullName>
    </recommendedName>
</protein>
<keyword evidence="4" id="KW-1185">Reference proteome</keyword>
<reference evidence="3 4" key="1">
    <citation type="journal article" date="2018" name="Front. Microbiol.">
        <title>Hydrolytic Capabilities as a Key to Environmental Success: Chitinolytic and Cellulolytic Acidobacteria From Acidic Sub-arctic Soils and Boreal Peatlands.</title>
        <authorList>
            <person name="Belova S.E."/>
            <person name="Ravin N.V."/>
            <person name="Pankratov T.A."/>
            <person name="Rakitin A.L."/>
            <person name="Ivanova A.A."/>
            <person name="Beletsky A.V."/>
            <person name="Mardanov A.V."/>
            <person name="Sinninghe Damste J.S."/>
            <person name="Dedysh S.N."/>
        </authorList>
    </citation>
    <scope>NUCLEOTIDE SEQUENCE [LARGE SCALE GENOMIC DNA]</scope>
    <source>
        <strain evidence="3 4">SBC82</strain>
    </source>
</reference>
<gene>
    <name evidence="3" type="ORF">ACPOL_0044</name>
</gene>
<feature type="region of interest" description="Disordered" evidence="1">
    <location>
        <begin position="129"/>
        <end position="163"/>
    </location>
</feature>
<evidence type="ECO:0000313" key="4">
    <source>
        <dbReference type="Proteomes" id="UP000253606"/>
    </source>
</evidence>
<dbReference type="Proteomes" id="UP000253606">
    <property type="component" value="Chromosome"/>
</dbReference>